<dbReference type="AlphaFoldDB" id="A0A1V0ACA6"/>
<keyword evidence="2" id="KW-0472">Membrane</keyword>
<feature type="transmembrane region" description="Helical" evidence="2">
    <location>
        <begin position="12"/>
        <end position="35"/>
    </location>
</feature>
<name>A0A1V0ACA6_9ACTN</name>
<organism evidence="4 5">
    <name type="scientific">[Actinomadura] parvosata subsp. kistnae</name>
    <dbReference type="NCBI Taxonomy" id="1909395"/>
    <lineage>
        <taxon>Bacteria</taxon>
        <taxon>Bacillati</taxon>
        <taxon>Actinomycetota</taxon>
        <taxon>Actinomycetes</taxon>
        <taxon>Streptosporangiales</taxon>
        <taxon>Streptosporangiaceae</taxon>
        <taxon>Nonomuraea</taxon>
    </lineage>
</organism>
<evidence type="ECO:0000313" key="5">
    <source>
        <dbReference type="Proteomes" id="UP000190797"/>
    </source>
</evidence>
<evidence type="ECO:0000259" key="3">
    <source>
        <dbReference type="Pfam" id="PF13349"/>
    </source>
</evidence>
<keyword evidence="2" id="KW-0812">Transmembrane</keyword>
<dbReference type="InterPro" id="IPR025164">
    <property type="entry name" value="Toastrack_DUF4097"/>
</dbReference>
<keyword evidence="2" id="KW-1133">Transmembrane helix</keyword>
<evidence type="ECO:0000313" key="4">
    <source>
        <dbReference type="EMBL" id="AQZ67799.1"/>
    </source>
</evidence>
<dbReference type="Pfam" id="PF13349">
    <property type="entry name" value="DUF4097"/>
    <property type="match status" value="1"/>
</dbReference>
<dbReference type="KEGG" id="noa:BKM31_45725"/>
<evidence type="ECO:0000256" key="1">
    <source>
        <dbReference type="SAM" id="MobiDB-lite"/>
    </source>
</evidence>
<dbReference type="RefSeq" id="WP_186404535.1">
    <property type="nucleotide sequence ID" value="NZ_CP017717.1"/>
</dbReference>
<dbReference type="EMBL" id="CP017717">
    <property type="protein sequence ID" value="AQZ67799.1"/>
    <property type="molecule type" value="Genomic_DNA"/>
</dbReference>
<reference evidence="5" key="1">
    <citation type="journal article" date="2017" name="Med. Chem. Commun.">
        <title>Nonomuraea sp. ATCC 55076 harbours the largest actinomycete chromosome to date and the kistamicin biosynthetic gene cluster.</title>
        <authorList>
            <person name="Nazari B."/>
            <person name="Forneris C.C."/>
            <person name="Gibson M.I."/>
            <person name="Moon K."/>
            <person name="Schramma K.R."/>
            <person name="Seyedsayamdost M.R."/>
        </authorList>
    </citation>
    <scope>NUCLEOTIDE SEQUENCE [LARGE SCALE GENOMIC DNA]</scope>
    <source>
        <strain evidence="5">ATCC 55076</strain>
    </source>
</reference>
<dbReference type="Proteomes" id="UP000190797">
    <property type="component" value="Chromosome"/>
</dbReference>
<protein>
    <recommendedName>
        <fullName evidence="3">DUF4097 domain-containing protein</fullName>
    </recommendedName>
</protein>
<evidence type="ECO:0000256" key="2">
    <source>
        <dbReference type="SAM" id="Phobius"/>
    </source>
</evidence>
<feature type="region of interest" description="Disordered" evidence="1">
    <location>
        <begin position="213"/>
        <end position="242"/>
    </location>
</feature>
<feature type="domain" description="DUF4097" evidence="3">
    <location>
        <begin position="124"/>
        <end position="212"/>
    </location>
</feature>
<proteinExistence type="predicted"/>
<gene>
    <name evidence="4" type="ORF">BKM31_45725</name>
</gene>
<dbReference type="STRING" id="1909395.BKM31_45725"/>
<accession>A0A1V0ACA6</accession>
<dbReference type="PROSITE" id="PS51257">
    <property type="entry name" value="PROKAR_LIPOPROTEIN"/>
    <property type="match status" value="1"/>
</dbReference>
<keyword evidence="5" id="KW-1185">Reference proteome</keyword>
<sequence>MQQARAGARPLWLAAGAVVLAFTVLACTVTVLSWLGRQSETQRQEYRRPARLQIDVTGTEVVLQAYESGAVEVERHLTWASGKPAPRERWEGDTLRLSIDCPPALNLPGCSAVYRVWLPADLPVTVRTVSGAVRLANLRGPVSVETDSGDVRGEGLGGGQVSARAGSGDVRLGFSGVPSRVAARTSSGDIALTLPRHAYNVRADSAEGMETVAVGQDPSSPATIEARTDTADITIGDSTYAP</sequence>